<evidence type="ECO:0000256" key="1">
    <source>
        <dbReference type="ARBA" id="ARBA00004651"/>
    </source>
</evidence>
<keyword evidence="5 6" id="KW-0472">Membrane</keyword>
<dbReference type="PANTHER" id="PTHR32196">
    <property type="entry name" value="ABC TRANSPORTER PERMEASE PROTEIN YPHD-RELATED-RELATED"/>
    <property type="match status" value="1"/>
</dbReference>
<dbReference type="Proteomes" id="UP000245845">
    <property type="component" value="Unassembled WGS sequence"/>
</dbReference>
<evidence type="ECO:0000256" key="2">
    <source>
        <dbReference type="ARBA" id="ARBA00022475"/>
    </source>
</evidence>
<evidence type="ECO:0000256" key="3">
    <source>
        <dbReference type="ARBA" id="ARBA00022692"/>
    </source>
</evidence>
<name>A0A2Y9BIT2_9FIRM</name>
<dbReference type="GO" id="GO:0005886">
    <property type="term" value="C:plasma membrane"/>
    <property type="evidence" value="ECO:0007669"/>
    <property type="project" value="UniProtKB-SubCell"/>
</dbReference>
<evidence type="ECO:0000256" key="4">
    <source>
        <dbReference type="ARBA" id="ARBA00022989"/>
    </source>
</evidence>
<dbReference type="GO" id="GO:0022857">
    <property type="term" value="F:transmembrane transporter activity"/>
    <property type="evidence" value="ECO:0007669"/>
    <property type="project" value="InterPro"/>
</dbReference>
<evidence type="ECO:0000256" key="6">
    <source>
        <dbReference type="SAM" id="Phobius"/>
    </source>
</evidence>
<keyword evidence="8" id="KW-1185">Reference proteome</keyword>
<feature type="transmembrane region" description="Helical" evidence="6">
    <location>
        <begin position="175"/>
        <end position="195"/>
    </location>
</feature>
<dbReference type="CDD" id="cd06579">
    <property type="entry name" value="TM_PBP1_transp_AraH_like"/>
    <property type="match status" value="1"/>
</dbReference>
<accession>A0A2Y9BIT2</accession>
<keyword evidence="4 6" id="KW-1133">Transmembrane helix</keyword>
<evidence type="ECO:0000313" key="8">
    <source>
        <dbReference type="Proteomes" id="UP000245845"/>
    </source>
</evidence>
<dbReference type="RefSeq" id="WP_207657862.1">
    <property type="nucleotide sequence ID" value="NZ_BAAACK010000011.1"/>
</dbReference>
<dbReference type="EMBL" id="QGDL01000007">
    <property type="protein sequence ID" value="PWJ29115.1"/>
    <property type="molecule type" value="Genomic_DNA"/>
</dbReference>
<evidence type="ECO:0000256" key="5">
    <source>
        <dbReference type="ARBA" id="ARBA00023136"/>
    </source>
</evidence>
<dbReference type="InterPro" id="IPR001851">
    <property type="entry name" value="ABC_transp_permease"/>
</dbReference>
<feature type="transmembrane region" description="Helical" evidence="6">
    <location>
        <begin position="280"/>
        <end position="299"/>
    </location>
</feature>
<keyword evidence="3 6" id="KW-0812">Transmembrane</keyword>
<comment type="caution">
    <text evidence="7">The sequence shown here is derived from an EMBL/GenBank/DDBJ whole genome shotgun (WGS) entry which is preliminary data.</text>
</comment>
<organism evidence="7 8">
    <name type="scientific">Faecalicatena orotica</name>
    <dbReference type="NCBI Taxonomy" id="1544"/>
    <lineage>
        <taxon>Bacteria</taxon>
        <taxon>Bacillati</taxon>
        <taxon>Bacillota</taxon>
        <taxon>Clostridia</taxon>
        <taxon>Lachnospirales</taxon>
        <taxon>Lachnospiraceae</taxon>
        <taxon>Faecalicatena</taxon>
    </lineage>
</organism>
<proteinExistence type="predicted"/>
<gene>
    <name evidence="7" type="ORF">A8806_107265</name>
</gene>
<reference evidence="7 8" key="1">
    <citation type="submission" date="2018-05" db="EMBL/GenBank/DDBJ databases">
        <title>The Hungate 1000. A catalogue of reference genomes from the rumen microbiome.</title>
        <authorList>
            <person name="Kelly W."/>
        </authorList>
    </citation>
    <scope>NUCLEOTIDE SEQUENCE [LARGE SCALE GENOMIC DNA]</scope>
    <source>
        <strain evidence="7 8">NLAE-zl-C242</strain>
    </source>
</reference>
<evidence type="ECO:0000313" key="7">
    <source>
        <dbReference type="EMBL" id="PWJ29115.1"/>
    </source>
</evidence>
<sequence length="328" mass="33970">MKNKKSVLSNENIALYVRSYALMGIFLLMCIAFAIASPTFLTMSNIIGVFRQISTNGILAIGMTLVIITGGIDLSIGPLAAIAGVVSAMILEKYPDLLLPALLSGIIAAAVMSMWTGLLVAKMRIAPFIASLSTMSIAKGIALLAADGVPHTISNAAYIKIGNGYLWDPNKTGGLSIPTPVLVIFIVAVVIWIVLNKTKYGRHIYAVGGNENAAIASGINAARVKFCTYVLNGLLCGIAGIVLAGRITSGQPTAAAGYEMDAITAVIVGGTSMTGGVGKIGGTIIGALIIGVLNNGLILMGVSSYYQQIIKGIIIAVAVLLDMKTKKN</sequence>
<feature type="transmembrane region" description="Helical" evidence="6">
    <location>
        <begin position="20"/>
        <end position="46"/>
    </location>
</feature>
<feature type="transmembrane region" description="Helical" evidence="6">
    <location>
        <begin position="128"/>
        <end position="146"/>
    </location>
</feature>
<protein>
    <submittedName>
        <fullName evidence="7">Monosaccharide ABC transporter membrane protein (CUT2 family)</fullName>
    </submittedName>
</protein>
<feature type="transmembrane region" description="Helical" evidence="6">
    <location>
        <begin position="58"/>
        <end position="91"/>
    </location>
</feature>
<feature type="transmembrane region" description="Helical" evidence="6">
    <location>
        <begin position="97"/>
        <end position="121"/>
    </location>
</feature>
<comment type="subcellular location">
    <subcellularLocation>
        <location evidence="1">Cell membrane</location>
        <topology evidence="1">Multi-pass membrane protein</topology>
    </subcellularLocation>
</comment>
<dbReference type="AlphaFoldDB" id="A0A2Y9BIT2"/>
<keyword evidence="2" id="KW-1003">Cell membrane</keyword>
<dbReference type="Pfam" id="PF02653">
    <property type="entry name" value="BPD_transp_2"/>
    <property type="match status" value="1"/>
</dbReference>